<dbReference type="EMBL" id="CZPT02000347">
    <property type="protein sequence ID" value="SCU65580.1"/>
    <property type="molecule type" value="Genomic_DNA"/>
</dbReference>
<dbReference type="CDD" id="cd18089">
    <property type="entry name" value="SPOUT_Trm10-like"/>
    <property type="match status" value="1"/>
</dbReference>
<comment type="caution">
    <text evidence="9">The sequence shown here is derived from an EMBL/GenBank/DDBJ whole genome shotgun (WGS) entry which is preliminary data.</text>
</comment>
<evidence type="ECO:0000256" key="3">
    <source>
        <dbReference type="ARBA" id="ARBA00022679"/>
    </source>
</evidence>
<keyword evidence="3" id="KW-0808">Transferase</keyword>
<name>A0A1G4I1H6_TRYEQ</name>
<reference evidence="9" key="1">
    <citation type="submission" date="2016-09" db="EMBL/GenBank/DDBJ databases">
        <authorList>
            <person name="Hebert L."/>
            <person name="Moumen B."/>
        </authorList>
    </citation>
    <scope>NUCLEOTIDE SEQUENCE [LARGE SCALE GENOMIC DNA]</scope>
    <source>
        <strain evidence="9">OVI</strain>
    </source>
</reference>
<keyword evidence="2" id="KW-0489">Methyltransferase</keyword>
<dbReference type="InterPro" id="IPR007356">
    <property type="entry name" value="tRNA_m1G_MeTrfase_euk"/>
</dbReference>
<dbReference type="PIRSF" id="PIRSF016323">
    <property type="entry name" value="tRNA_m1G_mtfrase_met"/>
    <property type="match status" value="1"/>
</dbReference>
<evidence type="ECO:0000256" key="7">
    <source>
        <dbReference type="SAM" id="MobiDB-lite"/>
    </source>
</evidence>
<dbReference type="AlphaFoldDB" id="A0A1G4I1H6"/>
<feature type="active site" description="Proton acceptor" evidence="6">
    <location>
        <position position="242"/>
    </location>
</feature>
<dbReference type="InterPro" id="IPR038459">
    <property type="entry name" value="MT_TRM10-typ_sf"/>
</dbReference>
<comment type="catalytic activity">
    <reaction evidence="5">
        <text>guanosine(9) in tRNA + S-adenosyl-L-methionine = N(1)-methylguanosine(9) in tRNA + S-adenosyl-L-homocysteine + H(+)</text>
        <dbReference type="Rhea" id="RHEA:43156"/>
        <dbReference type="Rhea" id="RHEA-COMP:10367"/>
        <dbReference type="Rhea" id="RHEA-COMP:10368"/>
        <dbReference type="ChEBI" id="CHEBI:15378"/>
        <dbReference type="ChEBI" id="CHEBI:57856"/>
        <dbReference type="ChEBI" id="CHEBI:59789"/>
        <dbReference type="ChEBI" id="CHEBI:73542"/>
        <dbReference type="ChEBI" id="CHEBI:74269"/>
        <dbReference type="EC" id="2.1.1.221"/>
    </reaction>
</comment>
<dbReference type="InterPro" id="IPR028564">
    <property type="entry name" value="MT_TRM10-typ"/>
</dbReference>
<dbReference type="GO" id="GO:0002939">
    <property type="term" value="P:tRNA N1-guanine methylation"/>
    <property type="evidence" value="ECO:0007669"/>
    <property type="project" value="TreeGrafter"/>
</dbReference>
<evidence type="ECO:0000259" key="8">
    <source>
        <dbReference type="PROSITE" id="PS51675"/>
    </source>
</evidence>
<dbReference type="Gene3D" id="3.40.1280.30">
    <property type="match status" value="1"/>
</dbReference>
<keyword evidence="4" id="KW-0949">S-adenosyl-L-methionine</keyword>
<dbReference type="Proteomes" id="UP000195570">
    <property type="component" value="Unassembled WGS sequence"/>
</dbReference>
<evidence type="ECO:0000256" key="1">
    <source>
        <dbReference type="ARBA" id="ARBA00012797"/>
    </source>
</evidence>
<evidence type="ECO:0000256" key="2">
    <source>
        <dbReference type="ARBA" id="ARBA00022603"/>
    </source>
</evidence>
<dbReference type="GO" id="GO:0052905">
    <property type="term" value="F:tRNA (guanosine(9)-N1)-methyltransferase activity"/>
    <property type="evidence" value="ECO:0007669"/>
    <property type="project" value="UniProtKB-EC"/>
</dbReference>
<keyword evidence="10" id="KW-1185">Reference proteome</keyword>
<dbReference type="PANTHER" id="PTHR13563">
    <property type="entry name" value="TRNA (GUANINE-9-) METHYLTRANSFERASE"/>
    <property type="match status" value="1"/>
</dbReference>
<dbReference type="GeneID" id="92381884"/>
<evidence type="ECO:0000256" key="6">
    <source>
        <dbReference type="PIRSR" id="PIRSR016323-1"/>
    </source>
</evidence>
<dbReference type="PROSITE" id="PS51675">
    <property type="entry name" value="SAM_MT_TRM10"/>
    <property type="match status" value="1"/>
</dbReference>
<dbReference type="RefSeq" id="XP_067077153.1">
    <property type="nucleotide sequence ID" value="XM_067221052.1"/>
</dbReference>
<evidence type="ECO:0000256" key="5">
    <source>
        <dbReference type="ARBA" id="ARBA00048434"/>
    </source>
</evidence>
<dbReference type="VEuPathDB" id="TriTrypDB:TEOVI_000795000"/>
<sequence length="352" mass="40072">MDDERTTAAGRITSTNVREEEPSITVPCELDTHIEQHERRKRGRVWTAEEQAAYWREKKEKQRQRKKAAAAERREMQQKEWEALSQSERERRRAEAIAVHKKRRGAEMRLQQLCQEHLADAKLPVLVFDLSFAWCMNASDCRSTVSQVKLSYSALRRHAFPLRPVITSIGGSADGEMACAHSDVLQSLCTFNGFSRYPLPVHENHWSSLYDLQRVVFLTADAEVVLERIEQGTVYIVGAFVDHNARKFLTRDAAIRYGVRMARLPIDESIKVGNICKVLTVNHVVDVLCRYTECGDWSTAFDVLPTRRTVSRRERRTNAHISMSSNTVFGECDSVDTDETGGTTRVASGQAD</sequence>
<dbReference type="PANTHER" id="PTHR13563:SF13">
    <property type="entry name" value="TRNA METHYLTRANSFERASE 10 HOMOLOG A"/>
    <property type="match status" value="1"/>
</dbReference>
<organism evidence="9 10">
    <name type="scientific">Trypanosoma equiperdum</name>
    <dbReference type="NCBI Taxonomy" id="5694"/>
    <lineage>
        <taxon>Eukaryota</taxon>
        <taxon>Discoba</taxon>
        <taxon>Euglenozoa</taxon>
        <taxon>Kinetoplastea</taxon>
        <taxon>Metakinetoplastina</taxon>
        <taxon>Trypanosomatida</taxon>
        <taxon>Trypanosomatidae</taxon>
        <taxon>Trypanosoma</taxon>
    </lineage>
</organism>
<protein>
    <recommendedName>
        <fullName evidence="1">tRNA (guanine(9)-N(1))-methyltransferase</fullName>
        <ecNumber evidence="1">2.1.1.221</ecNumber>
    </recommendedName>
</protein>
<feature type="domain" description="SAM-dependent MTase TRM10-type" evidence="8">
    <location>
        <begin position="109"/>
        <end position="311"/>
    </location>
</feature>
<dbReference type="GO" id="GO:0005634">
    <property type="term" value="C:nucleus"/>
    <property type="evidence" value="ECO:0007669"/>
    <property type="project" value="TreeGrafter"/>
</dbReference>
<evidence type="ECO:0000313" key="9">
    <source>
        <dbReference type="EMBL" id="SCU65580.1"/>
    </source>
</evidence>
<dbReference type="EC" id="2.1.1.221" evidence="1"/>
<accession>A0A1G4I1H6</accession>
<feature type="region of interest" description="Disordered" evidence="7">
    <location>
        <begin position="1"/>
        <end position="23"/>
    </location>
</feature>
<proteinExistence type="predicted"/>
<gene>
    <name evidence="9" type="ORF">TEOVI_000795000</name>
</gene>
<evidence type="ECO:0000313" key="10">
    <source>
        <dbReference type="Proteomes" id="UP000195570"/>
    </source>
</evidence>
<dbReference type="GO" id="GO:0000049">
    <property type="term" value="F:tRNA binding"/>
    <property type="evidence" value="ECO:0007669"/>
    <property type="project" value="TreeGrafter"/>
</dbReference>
<evidence type="ECO:0000256" key="4">
    <source>
        <dbReference type="ARBA" id="ARBA00022691"/>
    </source>
</evidence>
<dbReference type="InterPro" id="IPR016653">
    <property type="entry name" value="TRM10/TRM10A"/>
</dbReference>